<protein>
    <submittedName>
        <fullName evidence="2">PHP domain-containing protein</fullName>
    </submittedName>
</protein>
<accession>A0A9D0ZMD7</accession>
<feature type="domain" description="Polymerase/histidinol phosphatase N-terminal" evidence="1">
    <location>
        <begin position="4"/>
        <end position="69"/>
    </location>
</feature>
<dbReference type="GO" id="GO:0004534">
    <property type="term" value="F:5'-3' RNA exonuclease activity"/>
    <property type="evidence" value="ECO:0007669"/>
    <property type="project" value="TreeGrafter"/>
</dbReference>
<dbReference type="SUPFAM" id="SSF89550">
    <property type="entry name" value="PHP domain-like"/>
    <property type="match status" value="1"/>
</dbReference>
<organism evidence="2 3">
    <name type="scientific">Candidatus Pullichristensenella stercorigallinarum</name>
    <dbReference type="NCBI Taxonomy" id="2840909"/>
    <lineage>
        <taxon>Bacteria</taxon>
        <taxon>Bacillati</taxon>
        <taxon>Bacillota</taxon>
        <taxon>Clostridia</taxon>
        <taxon>Candidatus Pullichristensenella</taxon>
    </lineage>
</organism>
<evidence type="ECO:0000259" key="1">
    <source>
        <dbReference type="SMART" id="SM00481"/>
    </source>
</evidence>
<dbReference type="AlphaFoldDB" id="A0A9D0ZMD7"/>
<dbReference type="GO" id="GO:0035312">
    <property type="term" value="F:5'-3' DNA exonuclease activity"/>
    <property type="evidence" value="ECO:0007669"/>
    <property type="project" value="TreeGrafter"/>
</dbReference>
<dbReference type="Gene3D" id="1.10.150.650">
    <property type="match status" value="1"/>
</dbReference>
<dbReference type="Gene3D" id="3.20.20.140">
    <property type="entry name" value="Metal-dependent hydrolases"/>
    <property type="match status" value="1"/>
</dbReference>
<dbReference type="SMART" id="SM00481">
    <property type="entry name" value="POLIIIAc"/>
    <property type="match status" value="1"/>
</dbReference>
<evidence type="ECO:0000313" key="3">
    <source>
        <dbReference type="Proteomes" id="UP000824260"/>
    </source>
</evidence>
<dbReference type="InterPro" id="IPR004013">
    <property type="entry name" value="PHP_dom"/>
</dbReference>
<dbReference type="PANTHER" id="PTHR42924">
    <property type="entry name" value="EXONUCLEASE"/>
    <property type="match status" value="1"/>
</dbReference>
<dbReference type="CDD" id="cd07438">
    <property type="entry name" value="PHP_HisPPase_AMP"/>
    <property type="match status" value="1"/>
</dbReference>
<sequence>MAYVDLHIHSTYSDGTFTPEEIVRRAVEAGVGAISVTDHDAIEGTLRAEPLARAAGLLYVRGVEIDTLWEGRDVHMLAYGADFEDERLLSIIREARERMDEMSDRLLARMLPDFPMLDAGEYAAFRRDPSLGGWKMLNYLLKKGVTRAMTDGMRFYARYGVTYASAGFRPAGEVAAAIRAAGGRAVLAHPGLTLSGEGNFPRALERLADEGVDGVECYYPAHTRDVEQICLSLCARRKLLPTAGSDCHGDFQDTQIGQTRTAMGKVPLELLGAS</sequence>
<dbReference type="PANTHER" id="PTHR42924:SF3">
    <property type="entry name" value="POLYMERASE_HISTIDINOL PHOSPHATASE N-TERMINAL DOMAIN-CONTAINING PROTEIN"/>
    <property type="match status" value="1"/>
</dbReference>
<dbReference type="InterPro" id="IPR003141">
    <property type="entry name" value="Pol/His_phosphatase_N"/>
</dbReference>
<dbReference type="InterPro" id="IPR052018">
    <property type="entry name" value="PHP_domain"/>
</dbReference>
<comment type="caution">
    <text evidence="2">The sequence shown here is derived from an EMBL/GenBank/DDBJ whole genome shotgun (WGS) entry which is preliminary data.</text>
</comment>
<evidence type="ECO:0000313" key="2">
    <source>
        <dbReference type="EMBL" id="HIQ82901.1"/>
    </source>
</evidence>
<gene>
    <name evidence="2" type="ORF">IAA52_07330</name>
</gene>
<reference evidence="2" key="2">
    <citation type="journal article" date="2021" name="PeerJ">
        <title>Extensive microbial diversity within the chicken gut microbiome revealed by metagenomics and culture.</title>
        <authorList>
            <person name="Gilroy R."/>
            <person name="Ravi A."/>
            <person name="Getino M."/>
            <person name="Pursley I."/>
            <person name="Horton D.L."/>
            <person name="Alikhan N.F."/>
            <person name="Baker D."/>
            <person name="Gharbi K."/>
            <person name="Hall N."/>
            <person name="Watson M."/>
            <person name="Adriaenssens E.M."/>
            <person name="Foster-Nyarko E."/>
            <person name="Jarju S."/>
            <person name="Secka A."/>
            <person name="Antonio M."/>
            <person name="Oren A."/>
            <person name="Chaudhuri R.R."/>
            <person name="La Ragione R."/>
            <person name="Hildebrand F."/>
            <person name="Pallen M.J."/>
        </authorList>
    </citation>
    <scope>NUCLEOTIDE SEQUENCE</scope>
    <source>
        <strain evidence="2">ChiSjej6B24-2974</strain>
    </source>
</reference>
<reference evidence="2" key="1">
    <citation type="submission" date="2020-10" db="EMBL/GenBank/DDBJ databases">
        <authorList>
            <person name="Gilroy R."/>
        </authorList>
    </citation>
    <scope>NUCLEOTIDE SEQUENCE</scope>
    <source>
        <strain evidence="2">ChiSjej6B24-2974</strain>
    </source>
</reference>
<dbReference type="Pfam" id="PF02811">
    <property type="entry name" value="PHP"/>
    <property type="match status" value="1"/>
</dbReference>
<dbReference type="InterPro" id="IPR016195">
    <property type="entry name" value="Pol/histidinol_Pase-like"/>
</dbReference>
<dbReference type="EMBL" id="DVFZ01000072">
    <property type="protein sequence ID" value="HIQ82901.1"/>
    <property type="molecule type" value="Genomic_DNA"/>
</dbReference>
<name>A0A9D0ZMD7_9FIRM</name>
<dbReference type="Proteomes" id="UP000824260">
    <property type="component" value="Unassembled WGS sequence"/>
</dbReference>
<proteinExistence type="predicted"/>